<evidence type="ECO:0000256" key="1">
    <source>
        <dbReference type="SAM" id="MobiDB-lite"/>
    </source>
</evidence>
<dbReference type="EMBL" id="BGPR01053860">
    <property type="protein sequence ID" value="GBO30662.1"/>
    <property type="molecule type" value="Genomic_DNA"/>
</dbReference>
<evidence type="ECO:0000313" key="2">
    <source>
        <dbReference type="EMBL" id="GBO30662.1"/>
    </source>
</evidence>
<name>A0A4Y2W123_ARAVE</name>
<keyword evidence="3" id="KW-1185">Reference proteome</keyword>
<feature type="non-terminal residue" evidence="2">
    <location>
        <position position="44"/>
    </location>
</feature>
<feature type="region of interest" description="Disordered" evidence="1">
    <location>
        <begin position="1"/>
        <end position="20"/>
    </location>
</feature>
<dbReference type="Proteomes" id="UP000499080">
    <property type="component" value="Unassembled WGS sequence"/>
</dbReference>
<reference evidence="2 3" key="1">
    <citation type="journal article" date="2019" name="Sci. Rep.">
        <title>Orb-weaving spider Araneus ventricosus genome elucidates the spidroin gene catalogue.</title>
        <authorList>
            <person name="Kono N."/>
            <person name="Nakamura H."/>
            <person name="Ohtoshi R."/>
            <person name="Moran D.A.P."/>
            <person name="Shinohara A."/>
            <person name="Yoshida Y."/>
            <person name="Fujiwara M."/>
            <person name="Mori M."/>
            <person name="Tomita M."/>
            <person name="Arakawa K."/>
        </authorList>
    </citation>
    <scope>NUCLEOTIDE SEQUENCE [LARGE SCALE GENOMIC DNA]</scope>
</reference>
<protein>
    <submittedName>
        <fullName evidence="2">Uncharacterized protein</fullName>
    </submittedName>
</protein>
<organism evidence="2 3">
    <name type="scientific">Araneus ventricosus</name>
    <name type="common">Orbweaver spider</name>
    <name type="synonym">Epeira ventricosa</name>
    <dbReference type="NCBI Taxonomy" id="182803"/>
    <lineage>
        <taxon>Eukaryota</taxon>
        <taxon>Metazoa</taxon>
        <taxon>Ecdysozoa</taxon>
        <taxon>Arthropoda</taxon>
        <taxon>Chelicerata</taxon>
        <taxon>Arachnida</taxon>
        <taxon>Araneae</taxon>
        <taxon>Araneomorphae</taxon>
        <taxon>Entelegynae</taxon>
        <taxon>Araneoidea</taxon>
        <taxon>Araneidae</taxon>
        <taxon>Araneus</taxon>
    </lineage>
</organism>
<sequence>MRKTTHELAPHLQASAPHLEPSVQEVVATTGPHPVQNPAIKSIL</sequence>
<accession>A0A4Y2W123</accession>
<comment type="caution">
    <text evidence="2">The sequence shown here is derived from an EMBL/GenBank/DDBJ whole genome shotgun (WGS) entry which is preliminary data.</text>
</comment>
<gene>
    <name evidence="2" type="ORF">AVEN_267148_1</name>
</gene>
<evidence type="ECO:0000313" key="3">
    <source>
        <dbReference type="Proteomes" id="UP000499080"/>
    </source>
</evidence>
<proteinExistence type="predicted"/>
<dbReference type="AlphaFoldDB" id="A0A4Y2W123"/>